<dbReference type="Pfam" id="PF13709">
    <property type="entry name" value="DUF4159"/>
    <property type="match status" value="1"/>
</dbReference>
<comment type="caution">
    <text evidence="3">The sequence shown here is derived from an EMBL/GenBank/DDBJ whole genome shotgun (WGS) entry which is preliminary data.</text>
</comment>
<organism evidence="3 4">
    <name type="scientific">Eiseniibacteriota bacterium</name>
    <dbReference type="NCBI Taxonomy" id="2212470"/>
    <lineage>
        <taxon>Bacteria</taxon>
        <taxon>Candidatus Eiseniibacteriota</taxon>
    </lineage>
</organism>
<evidence type="ECO:0000259" key="2">
    <source>
        <dbReference type="Pfam" id="PF13709"/>
    </source>
</evidence>
<dbReference type="Gene3D" id="3.40.50.12140">
    <property type="entry name" value="Domain of unknown function DUF4159"/>
    <property type="match status" value="1"/>
</dbReference>
<dbReference type="EMBL" id="VBPA01000168">
    <property type="protein sequence ID" value="TMQ70881.1"/>
    <property type="molecule type" value="Genomic_DNA"/>
</dbReference>
<feature type="domain" description="DUF4159" evidence="2">
    <location>
        <begin position="44"/>
        <end position="235"/>
    </location>
</feature>
<gene>
    <name evidence="3" type="ORF">E6K80_07135</name>
</gene>
<name>A0A538U4T9_UNCEI</name>
<proteinExistence type="predicted"/>
<evidence type="ECO:0000313" key="4">
    <source>
        <dbReference type="Proteomes" id="UP000319836"/>
    </source>
</evidence>
<sequence>MRRLLMSAAALTISSLAALAQVAPRAPALGPGTPSPPGARAFSVARLKYGGGGDWYEDRTSMVNLLHGLTARTSIPVAGEREAVVDPSSAALFQYPFLFACGHGNIKFTPTEVTNMRRYLTTGGFWWVDDDFGVDPSFRREVRRIFPDSPLIEIPYSHPIFHGLYEFPNGLPKIHEHDGGPAKGYGIVHDGRLVVFYSYDTDLGDGLEDEEVHHDPPEKREQALRMGLNIVQYALTH</sequence>
<dbReference type="Proteomes" id="UP000319836">
    <property type="component" value="Unassembled WGS sequence"/>
</dbReference>
<evidence type="ECO:0000256" key="1">
    <source>
        <dbReference type="SAM" id="SignalP"/>
    </source>
</evidence>
<keyword evidence="1" id="KW-0732">Signal</keyword>
<protein>
    <submittedName>
        <fullName evidence="3">DUF4159 domain-containing protein</fullName>
    </submittedName>
</protein>
<dbReference type="AlphaFoldDB" id="A0A538U4T9"/>
<reference evidence="3 4" key="1">
    <citation type="journal article" date="2019" name="Nat. Microbiol.">
        <title>Mediterranean grassland soil C-N compound turnover is dependent on rainfall and depth, and is mediated by genomically divergent microorganisms.</title>
        <authorList>
            <person name="Diamond S."/>
            <person name="Andeer P.F."/>
            <person name="Li Z."/>
            <person name="Crits-Christoph A."/>
            <person name="Burstein D."/>
            <person name="Anantharaman K."/>
            <person name="Lane K.R."/>
            <person name="Thomas B.C."/>
            <person name="Pan C."/>
            <person name="Northen T.R."/>
            <person name="Banfield J.F."/>
        </authorList>
    </citation>
    <scope>NUCLEOTIDE SEQUENCE [LARGE SCALE GENOMIC DNA]</scope>
    <source>
        <strain evidence="3">WS_10</strain>
    </source>
</reference>
<feature type="chain" id="PRO_5021990857" evidence="1">
    <location>
        <begin position="21"/>
        <end position="237"/>
    </location>
</feature>
<accession>A0A538U4T9</accession>
<dbReference type="InterPro" id="IPR025297">
    <property type="entry name" value="DUF4159"/>
</dbReference>
<evidence type="ECO:0000313" key="3">
    <source>
        <dbReference type="EMBL" id="TMQ70881.1"/>
    </source>
</evidence>
<feature type="signal peptide" evidence="1">
    <location>
        <begin position="1"/>
        <end position="20"/>
    </location>
</feature>